<sequence length="743" mass="89054">MEDESQQFRINDQNLNENIELQQQLNQNDDINKQFYPQQLQKIQNVCKNQQSNISQQLLMIQQTQQRIKSLSYEEFPKELLSFFTILERSVQNNEQIRRVFIQINQFIKQKTEYFTTLGPYSYLIEKLIGILNQHFKNNNGDQDYFKGFIHLSNTILSIDKGYSYIFLKNNPQLLSQISGYYLRNYPTSEQKKMIQISGQLAQINGQKSGVYKDCEILYQNDGQQYQQIKNAQLFKEGVKISNNQQQNQQLIKQEQEYNQNNKIEEDDEEDDEEIFLQKNNQLNDNLNQENVDMLKLGVVEKMFSVFRIQPRFVSQFFEELIQKTSQKRIVMKENFHQFKKFVYEQIVDKTLKKDEQRYLIRIIRDGVKDLPEQETFELLSQGLLKKLWDYYLVKDLRFKLIVLEIIYTCINNTKKIKVNNLPYVLAWLEAFNFDNILIQNYKQIQNMNNNLIVINEQKKLSEILKNLVNLYYADRLQGNQQKSYNKIYQSISWQSVSEKEKKTTQQNMREKNLEDQFTKILDEMYNNKNDGQFTQEQVQDEEQNITNENENNNNQDIQSQNTQFKKQQEINNKNIKRKNHIYQQQIKHQFLYKEDNEQIEESKNVDNLDNISQISNNDDYLNQDLEEEEEQEEEYQQQEEDQDNNNDLYYNELFVYDQGNEKQVKNQQQQKTRQNQKQQQQLQLQSNFQLSLQLSSSSQSSSQSNIPIMDTIEIDVNDDISLEYSNSEKKKVLVSMYKLNIE</sequence>
<name>A0A0V0R2V6_PSEPJ</name>
<dbReference type="InParanoid" id="A0A0V0R2V6"/>
<dbReference type="EMBL" id="LDAU01000057">
    <property type="protein sequence ID" value="KRX08860.1"/>
    <property type="molecule type" value="Genomic_DNA"/>
</dbReference>
<evidence type="ECO:0000256" key="1">
    <source>
        <dbReference type="SAM" id="Coils"/>
    </source>
</evidence>
<dbReference type="GO" id="GO:0003713">
    <property type="term" value="F:transcription coactivator activity"/>
    <property type="evidence" value="ECO:0007669"/>
    <property type="project" value="TreeGrafter"/>
</dbReference>
<keyword evidence="4" id="KW-1185">Reference proteome</keyword>
<accession>A0A0V0R2V6</accession>
<keyword evidence="1" id="KW-0175">Coiled coil</keyword>
<comment type="caution">
    <text evidence="3">The sequence shown here is derived from an EMBL/GenBank/DDBJ whole genome shotgun (WGS) entry which is preliminary data.</text>
</comment>
<evidence type="ECO:0000256" key="2">
    <source>
        <dbReference type="SAM" id="MobiDB-lite"/>
    </source>
</evidence>
<dbReference type="GO" id="GO:0045944">
    <property type="term" value="P:positive regulation of transcription by RNA polymerase II"/>
    <property type="evidence" value="ECO:0007669"/>
    <property type="project" value="TreeGrafter"/>
</dbReference>
<feature type="region of interest" description="Disordered" evidence="2">
    <location>
        <begin position="548"/>
        <end position="567"/>
    </location>
</feature>
<feature type="compositionally biased region" description="Acidic residues" evidence="2">
    <location>
        <begin position="626"/>
        <end position="645"/>
    </location>
</feature>
<dbReference type="PANTHER" id="PTHR46007">
    <property type="entry name" value="MEDIATOR OF RNA POLYMERASE II TRANSCRIPTION SUBUNIT 12"/>
    <property type="match status" value="1"/>
</dbReference>
<protein>
    <submittedName>
        <fullName evidence="3">Uncharacterized protein</fullName>
    </submittedName>
</protein>
<reference evidence="3 4" key="1">
    <citation type="journal article" date="2015" name="Sci. Rep.">
        <title>Genome of the facultative scuticociliatosis pathogen Pseudocohnilembus persalinus provides insight into its virulence through horizontal gene transfer.</title>
        <authorList>
            <person name="Xiong J."/>
            <person name="Wang G."/>
            <person name="Cheng J."/>
            <person name="Tian M."/>
            <person name="Pan X."/>
            <person name="Warren A."/>
            <person name="Jiang C."/>
            <person name="Yuan D."/>
            <person name="Miao W."/>
        </authorList>
    </citation>
    <scope>NUCLEOTIDE SEQUENCE [LARGE SCALE GENOMIC DNA]</scope>
    <source>
        <strain evidence="3">36N120E</strain>
    </source>
</reference>
<feature type="region of interest" description="Disordered" evidence="2">
    <location>
        <begin position="663"/>
        <end position="683"/>
    </location>
</feature>
<dbReference type="GO" id="GO:0016592">
    <property type="term" value="C:mediator complex"/>
    <property type="evidence" value="ECO:0007669"/>
    <property type="project" value="TreeGrafter"/>
</dbReference>
<evidence type="ECO:0000313" key="4">
    <source>
        <dbReference type="Proteomes" id="UP000054937"/>
    </source>
</evidence>
<dbReference type="PANTHER" id="PTHR46007:SF11">
    <property type="entry name" value="MEDIATOR OF RNA POLYMERASE II TRANSCRIPTION SUBUNIT 12"/>
    <property type="match status" value="1"/>
</dbReference>
<feature type="region of interest" description="Disordered" evidence="2">
    <location>
        <begin position="626"/>
        <end position="646"/>
    </location>
</feature>
<dbReference type="Proteomes" id="UP000054937">
    <property type="component" value="Unassembled WGS sequence"/>
</dbReference>
<evidence type="ECO:0000313" key="3">
    <source>
        <dbReference type="EMBL" id="KRX08860.1"/>
    </source>
</evidence>
<organism evidence="3 4">
    <name type="scientific">Pseudocohnilembus persalinus</name>
    <name type="common">Ciliate</name>
    <dbReference type="NCBI Taxonomy" id="266149"/>
    <lineage>
        <taxon>Eukaryota</taxon>
        <taxon>Sar</taxon>
        <taxon>Alveolata</taxon>
        <taxon>Ciliophora</taxon>
        <taxon>Intramacronucleata</taxon>
        <taxon>Oligohymenophorea</taxon>
        <taxon>Scuticociliatia</taxon>
        <taxon>Philasterida</taxon>
        <taxon>Pseudocohnilembidae</taxon>
        <taxon>Pseudocohnilembus</taxon>
    </lineage>
</organism>
<dbReference type="AlphaFoldDB" id="A0A0V0R2V6"/>
<feature type="coiled-coil region" evidence="1">
    <location>
        <begin position="241"/>
        <end position="268"/>
    </location>
</feature>
<proteinExistence type="predicted"/>
<dbReference type="InterPro" id="IPR051647">
    <property type="entry name" value="Mediator_comp_sub12"/>
</dbReference>
<feature type="compositionally biased region" description="Low complexity" evidence="2">
    <location>
        <begin position="666"/>
        <end position="683"/>
    </location>
</feature>
<gene>
    <name evidence="3" type="ORF">PPERSA_08964</name>
</gene>